<dbReference type="RefSeq" id="WP_068571824.1">
    <property type="nucleotide sequence ID" value="NZ_LSRE01000002.1"/>
</dbReference>
<organism evidence="1 2">
    <name type="scientific">Tsukamurella pseudospumae</name>
    <dbReference type="NCBI Taxonomy" id="239498"/>
    <lineage>
        <taxon>Bacteria</taxon>
        <taxon>Bacillati</taxon>
        <taxon>Actinomycetota</taxon>
        <taxon>Actinomycetes</taxon>
        <taxon>Mycobacteriales</taxon>
        <taxon>Tsukamurellaceae</taxon>
        <taxon>Tsukamurella</taxon>
    </lineage>
</organism>
<reference evidence="2" key="1">
    <citation type="submission" date="2016-02" db="EMBL/GenBank/DDBJ databases">
        <authorList>
            <person name="Wen L."/>
            <person name="He K."/>
            <person name="Yang H."/>
        </authorList>
    </citation>
    <scope>NUCLEOTIDE SEQUENCE [LARGE SCALE GENOMIC DNA]</scope>
    <source>
        <strain evidence="2">JCM 15929</strain>
    </source>
</reference>
<comment type="caution">
    <text evidence="1">The sequence shown here is derived from an EMBL/GenBank/DDBJ whole genome shotgun (WGS) entry which is preliminary data.</text>
</comment>
<dbReference type="EMBL" id="LSRF01000055">
    <property type="protein sequence ID" value="KXP07868.1"/>
    <property type="molecule type" value="Genomic_DNA"/>
</dbReference>
<sequence length="142" mass="16062">MLLALNGLPVLDSDESIQLVTDWFITHVEGRVPALAEAPGMLSARWYSVCNDLGTYLGDVMIERIPTVRWEFFTPSDSGLIQYQKPVVYGFTLGERTVDDELAFDLIGTCVQIGQRVILGEPLLDRNKRFMLHELELAERYA</sequence>
<dbReference type="OrthoDB" id="3829619at2"/>
<name>A0A138ABI9_9ACTN</name>
<accession>A0A138ABI9</accession>
<dbReference type="Proteomes" id="UP000070258">
    <property type="component" value="Unassembled WGS sequence"/>
</dbReference>
<gene>
    <name evidence="1" type="ORF">AXK60_09635</name>
</gene>
<proteinExistence type="predicted"/>
<evidence type="ECO:0000313" key="2">
    <source>
        <dbReference type="Proteomes" id="UP000070258"/>
    </source>
</evidence>
<evidence type="ECO:0000313" key="1">
    <source>
        <dbReference type="EMBL" id="KXP07868.1"/>
    </source>
</evidence>
<dbReference type="AlphaFoldDB" id="A0A138ABI9"/>
<protein>
    <submittedName>
        <fullName evidence="1">Uncharacterized protein</fullName>
    </submittedName>
</protein>